<protein>
    <recommendedName>
        <fullName evidence="5">Pectinesterase inhibitor domain-containing protein</fullName>
    </recommendedName>
</protein>
<dbReference type="InterPro" id="IPR034086">
    <property type="entry name" value="PMEI_plant"/>
</dbReference>
<dbReference type="SMART" id="SM00856">
    <property type="entry name" value="PMEI"/>
    <property type="match status" value="1"/>
</dbReference>
<dbReference type="NCBIfam" id="TIGR01614">
    <property type="entry name" value="PME_inhib"/>
    <property type="match status" value="1"/>
</dbReference>
<evidence type="ECO:0000259" key="5">
    <source>
        <dbReference type="SMART" id="SM00856"/>
    </source>
</evidence>
<proteinExistence type="inferred from homology"/>
<sequence length="179" mass="19553">MAFSLEISYMHILFLAFLTTSFPFPTKGDLIDDICTEIPDEKSLCLDTLRTDPRSTTQNLEVLAQISIDAAIKDAKGLPSLVKSVVNKVSDPEVKARVSGCVIDAEIALANLIHVKQLLDSKFYVAANENARAANDQLSVCENSFQLQPPAIEPVELTQATNLLEALVSILIIVTNHML</sequence>
<dbReference type="Proteomes" id="UP001177003">
    <property type="component" value="Chromosome 6"/>
</dbReference>
<evidence type="ECO:0000313" key="6">
    <source>
        <dbReference type="EMBL" id="CAI9292008.1"/>
    </source>
</evidence>
<dbReference type="InterPro" id="IPR052421">
    <property type="entry name" value="PCW_Enzyme_Inhibitor"/>
</dbReference>
<gene>
    <name evidence="6" type="ORF">LSALG_LOCUS31115</name>
</gene>
<keyword evidence="1 4" id="KW-0732">Signal</keyword>
<dbReference type="PANTHER" id="PTHR36710:SF4">
    <property type="entry name" value="PLANT INVERTASE_PECTIN METHYLESTERASE INHIBITOR SUPERFAMILY PROTEIN"/>
    <property type="match status" value="1"/>
</dbReference>
<keyword evidence="7" id="KW-1185">Reference proteome</keyword>
<feature type="chain" id="PRO_5041396160" description="Pectinesterase inhibitor domain-containing protein" evidence="4">
    <location>
        <begin position="29"/>
        <end position="179"/>
    </location>
</feature>
<accession>A0AA35ZGZ1</accession>
<evidence type="ECO:0000256" key="2">
    <source>
        <dbReference type="ARBA" id="ARBA00023157"/>
    </source>
</evidence>
<dbReference type="InterPro" id="IPR006501">
    <property type="entry name" value="Pectinesterase_inhib_dom"/>
</dbReference>
<feature type="domain" description="Pectinesterase inhibitor" evidence="5">
    <location>
        <begin position="26"/>
        <end position="174"/>
    </location>
</feature>
<evidence type="ECO:0000256" key="4">
    <source>
        <dbReference type="SAM" id="SignalP"/>
    </source>
</evidence>
<dbReference type="GO" id="GO:0046910">
    <property type="term" value="F:pectinesterase inhibitor activity"/>
    <property type="evidence" value="ECO:0007669"/>
    <property type="project" value="InterPro"/>
</dbReference>
<dbReference type="SUPFAM" id="SSF101148">
    <property type="entry name" value="Plant invertase/pectin methylesterase inhibitor"/>
    <property type="match status" value="1"/>
</dbReference>
<dbReference type="InterPro" id="IPR035513">
    <property type="entry name" value="Invertase/methylesterase_inhib"/>
</dbReference>
<reference evidence="6" key="1">
    <citation type="submission" date="2023-04" db="EMBL/GenBank/DDBJ databases">
        <authorList>
            <person name="Vijverberg K."/>
            <person name="Xiong W."/>
            <person name="Schranz E."/>
        </authorList>
    </citation>
    <scope>NUCLEOTIDE SEQUENCE</scope>
</reference>
<dbReference type="EMBL" id="OX465082">
    <property type="protein sequence ID" value="CAI9292008.1"/>
    <property type="molecule type" value="Genomic_DNA"/>
</dbReference>
<dbReference type="CDD" id="cd15797">
    <property type="entry name" value="PMEI"/>
    <property type="match status" value="1"/>
</dbReference>
<comment type="similarity">
    <text evidence="3">Belongs to the PMEI family.</text>
</comment>
<evidence type="ECO:0000256" key="3">
    <source>
        <dbReference type="ARBA" id="ARBA00038471"/>
    </source>
</evidence>
<dbReference type="AlphaFoldDB" id="A0AA35ZGZ1"/>
<organism evidence="6 7">
    <name type="scientific">Lactuca saligna</name>
    <name type="common">Willowleaf lettuce</name>
    <dbReference type="NCBI Taxonomy" id="75948"/>
    <lineage>
        <taxon>Eukaryota</taxon>
        <taxon>Viridiplantae</taxon>
        <taxon>Streptophyta</taxon>
        <taxon>Embryophyta</taxon>
        <taxon>Tracheophyta</taxon>
        <taxon>Spermatophyta</taxon>
        <taxon>Magnoliopsida</taxon>
        <taxon>eudicotyledons</taxon>
        <taxon>Gunneridae</taxon>
        <taxon>Pentapetalae</taxon>
        <taxon>asterids</taxon>
        <taxon>campanulids</taxon>
        <taxon>Asterales</taxon>
        <taxon>Asteraceae</taxon>
        <taxon>Cichorioideae</taxon>
        <taxon>Cichorieae</taxon>
        <taxon>Lactucinae</taxon>
        <taxon>Lactuca</taxon>
    </lineage>
</organism>
<dbReference type="PANTHER" id="PTHR36710">
    <property type="entry name" value="PECTINESTERASE INHIBITOR-LIKE"/>
    <property type="match status" value="1"/>
</dbReference>
<dbReference type="Pfam" id="PF04043">
    <property type="entry name" value="PMEI"/>
    <property type="match status" value="1"/>
</dbReference>
<feature type="signal peptide" evidence="4">
    <location>
        <begin position="1"/>
        <end position="28"/>
    </location>
</feature>
<dbReference type="Gene3D" id="1.20.140.40">
    <property type="entry name" value="Invertase/pectin methylesterase inhibitor family protein"/>
    <property type="match status" value="1"/>
</dbReference>
<keyword evidence="2" id="KW-1015">Disulfide bond</keyword>
<name>A0AA35ZGZ1_LACSI</name>
<evidence type="ECO:0000256" key="1">
    <source>
        <dbReference type="ARBA" id="ARBA00022729"/>
    </source>
</evidence>
<evidence type="ECO:0000313" key="7">
    <source>
        <dbReference type="Proteomes" id="UP001177003"/>
    </source>
</evidence>